<name>A0A8E2JZ58_9PEZI</name>
<evidence type="ECO:0000313" key="3">
    <source>
        <dbReference type="Proteomes" id="UP000250140"/>
    </source>
</evidence>
<proteinExistence type="predicted"/>
<dbReference type="Proteomes" id="UP000250140">
    <property type="component" value="Unassembled WGS sequence"/>
</dbReference>
<protein>
    <submittedName>
        <fullName evidence="2">Uncharacterized protein</fullName>
    </submittedName>
</protein>
<accession>A0A8E2JZ58</accession>
<evidence type="ECO:0000313" key="2">
    <source>
        <dbReference type="EMBL" id="OCL14990.1"/>
    </source>
</evidence>
<dbReference type="AlphaFoldDB" id="A0A8E2JZ58"/>
<feature type="region of interest" description="Disordered" evidence="1">
    <location>
        <begin position="23"/>
        <end position="131"/>
    </location>
</feature>
<keyword evidence="3" id="KW-1185">Reference proteome</keyword>
<gene>
    <name evidence="2" type="ORF">AOQ84DRAFT_159889</name>
</gene>
<feature type="compositionally biased region" description="Basic and acidic residues" evidence="1">
    <location>
        <begin position="104"/>
        <end position="118"/>
    </location>
</feature>
<evidence type="ECO:0000256" key="1">
    <source>
        <dbReference type="SAM" id="MobiDB-lite"/>
    </source>
</evidence>
<dbReference type="EMBL" id="KV748497">
    <property type="protein sequence ID" value="OCL14990.1"/>
    <property type="molecule type" value="Genomic_DNA"/>
</dbReference>
<reference evidence="2 3" key="1">
    <citation type="journal article" date="2016" name="Nat. Commun.">
        <title>Ectomycorrhizal ecology is imprinted in the genome of the dominant symbiotic fungus Cenococcum geophilum.</title>
        <authorList>
            <consortium name="DOE Joint Genome Institute"/>
            <person name="Peter M."/>
            <person name="Kohler A."/>
            <person name="Ohm R.A."/>
            <person name="Kuo A."/>
            <person name="Krutzmann J."/>
            <person name="Morin E."/>
            <person name="Arend M."/>
            <person name="Barry K.W."/>
            <person name="Binder M."/>
            <person name="Choi C."/>
            <person name="Clum A."/>
            <person name="Copeland A."/>
            <person name="Grisel N."/>
            <person name="Haridas S."/>
            <person name="Kipfer T."/>
            <person name="LaButti K."/>
            <person name="Lindquist E."/>
            <person name="Lipzen A."/>
            <person name="Maire R."/>
            <person name="Meier B."/>
            <person name="Mihaltcheva S."/>
            <person name="Molinier V."/>
            <person name="Murat C."/>
            <person name="Poggeler S."/>
            <person name="Quandt C.A."/>
            <person name="Sperisen C."/>
            <person name="Tritt A."/>
            <person name="Tisserant E."/>
            <person name="Crous P.W."/>
            <person name="Henrissat B."/>
            <person name="Nehls U."/>
            <person name="Egli S."/>
            <person name="Spatafora J.W."/>
            <person name="Grigoriev I.V."/>
            <person name="Martin F.M."/>
        </authorList>
    </citation>
    <scope>NUCLEOTIDE SEQUENCE [LARGE SCALE GENOMIC DNA]</scope>
    <source>
        <strain evidence="2 3">CBS 207.34</strain>
    </source>
</reference>
<sequence length="170" mass="18897">MSRRTCKNKSIPLLYFLASAMSNRRDAKRRAPHATITVPSNSPHGGSIPEQLRYGEAIDSSYRISPSHMSPVEGTHTPTGPPGRPKPPKTSRDSHGRTTHQRNKSAEEAIMREVKESETSDASEPPARDDMQYADVESELVVYAHVSLITVDERSRLYTSRRTAARRATA</sequence>
<organism evidence="2 3">
    <name type="scientific">Glonium stellatum</name>
    <dbReference type="NCBI Taxonomy" id="574774"/>
    <lineage>
        <taxon>Eukaryota</taxon>
        <taxon>Fungi</taxon>
        <taxon>Dikarya</taxon>
        <taxon>Ascomycota</taxon>
        <taxon>Pezizomycotina</taxon>
        <taxon>Dothideomycetes</taxon>
        <taxon>Pleosporomycetidae</taxon>
        <taxon>Gloniales</taxon>
        <taxon>Gloniaceae</taxon>
        <taxon>Glonium</taxon>
    </lineage>
</organism>